<evidence type="ECO:0000256" key="1">
    <source>
        <dbReference type="SAM" id="MobiDB-lite"/>
    </source>
</evidence>
<accession>A0A7W9YER2</accession>
<dbReference type="EMBL" id="JACHDS010000001">
    <property type="protein sequence ID" value="MBB6170814.1"/>
    <property type="molecule type" value="Genomic_DNA"/>
</dbReference>
<reference evidence="2 3" key="1">
    <citation type="submission" date="2020-08" db="EMBL/GenBank/DDBJ databases">
        <title>Sequencing the genomes of 1000 actinobacteria strains.</title>
        <authorList>
            <person name="Klenk H.-P."/>
        </authorList>
    </citation>
    <scope>NUCLEOTIDE SEQUENCE [LARGE SCALE GENOMIC DNA]</scope>
    <source>
        <strain evidence="2 3">DSM 46659</strain>
    </source>
</reference>
<comment type="caution">
    <text evidence="2">The sequence shown here is derived from an EMBL/GenBank/DDBJ whole genome shotgun (WGS) entry which is preliminary data.</text>
</comment>
<dbReference type="InterPro" id="IPR025447">
    <property type="entry name" value="DUF4192"/>
</dbReference>
<dbReference type="Proteomes" id="UP000546642">
    <property type="component" value="Unassembled WGS sequence"/>
</dbReference>
<evidence type="ECO:0008006" key="4">
    <source>
        <dbReference type="Google" id="ProtNLM"/>
    </source>
</evidence>
<organism evidence="2 3">
    <name type="scientific">Nocardiopsis mwathae</name>
    <dbReference type="NCBI Taxonomy" id="1472723"/>
    <lineage>
        <taxon>Bacteria</taxon>
        <taxon>Bacillati</taxon>
        <taxon>Actinomycetota</taxon>
        <taxon>Actinomycetes</taxon>
        <taxon>Streptosporangiales</taxon>
        <taxon>Nocardiopsidaceae</taxon>
        <taxon>Nocardiopsis</taxon>
    </lineage>
</organism>
<gene>
    <name evidence="2" type="ORF">HNR23_000874</name>
</gene>
<dbReference type="AlphaFoldDB" id="A0A7W9YER2"/>
<proteinExistence type="predicted"/>
<protein>
    <recommendedName>
        <fullName evidence="4">DUF4192 domain-containing protein</fullName>
    </recommendedName>
</protein>
<dbReference type="Pfam" id="PF13830">
    <property type="entry name" value="DUF4192"/>
    <property type="match status" value="1"/>
</dbReference>
<keyword evidence="3" id="KW-1185">Reference proteome</keyword>
<feature type="compositionally biased region" description="Low complexity" evidence="1">
    <location>
        <begin position="371"/>
        <end position="387"/>
    </location>
</feature>
<sequence length="387" mass="40679">MAHDDGPHLSSFTDPPTLTIGGPTDVIAAVPYLLGFHPADCLVILGLRPGAARLRCVLRCDLADRPPDLPAQWGRQVAALLAEAGCANVIAVGYGPAHRITPLVDALRAHAPAAGVPVREALRVVGGRYWSYVCSAPECCPPDGVAYDVGTSTVPATAVVGGLTAWRDRRLIEEFVAPVGGPRSTEMRRATAQAEARAARLRRHASDLGPTAVRTALRVEGVRAVHAAVGAARDGRLVDDPEAIAWLGLVLASVRVRDEAWALIDAEHIDTHVGLWRHVFRHVGPEYAAAPGALLAFAAWQSGDTALADVALDRVEESAPHYTMAALVRQAVRGGMPPEKWEPMSTEWLERVAPLAGPDGPTALPEAVEQTGAAGTTGTGADDANPP</sequence>
<feature type="region of interest" description="Disordered" evidence="1">
    <location>
        <begin position="354"/>
        <end position="387"/>
    </location>
</feature>
<dbReference type="RefSeq" id="WP_184073753.1">
    <property type="nucleotide sequence ID" value="NZ_JACHDS010000001.1"/>
</dbReference>
<evidence type="ECO:0000313" key="2">
    <source>
        <dbReference type="EMBL" id="MBB6170814.1"/>
    </source>
</evidence>
<name>A0A7W9YER2_9ACTN</name>
<evidence type="ECO:0000313" key="3">
    <source>
        <dbReference type="Proteomes" id="UP000546642"/>
    </source>
</evidence>